<organism evidence="11 12">
    <name type="scientific">Paenibacillus aurantius</name>
    <dbReference type="NCBI Taxonomy" id="2918900"/>
    <lineage>
        <taxon>Bacteria</taxon>
        <taxon>Bacillati</taxon>
        <taxon>Bacillota</taxon>
        <taxon>Bacilli</taxon>
        <taxon>Bacillales</taxon>
        <taxon>Paenibacillaceae</taxon>
        <taxon>Paenibacillus</taxon>
    </lineage>
</organism>
<gene>
    <name evidence="11" type="ORF">MJA45_23020</name>
</gene>
<dbReference type="InterPro" id="IPR009057">
    <property type="entry name" value="Homeodomain-like_sf"/>
</dbReference>
<dbReference type="EMBL" id="CP130318">
    <property type="protein sequence ID" value="WNQ10459.1"/>
    <property type="molecule type" value="Genomic_DNA"/>
</dbReference>
<dbReference type="SUPFAM" id="SSF52172">
    <property type="entry name" value="CheY-like"/>
    <property type="match status" value="1"/>
</dbReference>
<keyword evidence="3 8" id="KW-0597">Phosphoprotein</keyword>
<dbReference type="InterPro" id="IPR001789">
    <property type="entry name" value="Sig_transdc_resp-reg_receiver"/>
</dbReference>
<evidence type="ECO:0000313" key="11">
    <source>
        <dbReference type="EMBL" id="WNQ10459.1"/>
    </source>
</evidence>
<dbReference type="Pfam" id="PF00072">
    <property type="entry name" value="Response_reg"/>
    <property type="match status" value="1"/>
</dbReference>
<dbReference type="Gene3D" id="3.40.50.2300">
    <property type="match status" value="1"/>
</dbReference>
<keyword evidence="4" id="KW-0902">Two-component regulatory system</keyword>
<dbReference type="Pfam" id="PF12833">
    <property type="entry name" value="HTH_18"/>
    <property type="match status" value="1"/>
</dbReference>
<dbReference type="CDD" id="cd17536">
    <property type="entry name" value="REC_YesN-like"/>
    <property type="match status" value="1"/>
</dbReference>
<evidence type="ECO:0000256" key="6">
    <source>
        <dbReference type="ARBA" id="ARBA00023125"/>
    </source>
</evidence>
<reference evidence="11 12" key="1">
    <citation type="submission" date="2022-02" db="EMBL/GenBank/DDBJ databases">
        <title>Paenibacillus sp. MBLB1776 Whole Genome Shotgun Sequencing.</title>
        <authorList>
            <person name="Hwang C.Y."/>
            <person name="Cho E.-S."/>
            <person name="Seo M.-J."/>
        </authorList>
    </citation>
    <scope>NUCLEOTIDE SEQUENCE [LARGE SCALE GENOMIC DNA]</scope>
    <source>
        <strain evidence="11 12">MBLB1776</strain>
    </source>
</reference>
<dbReference type="SUPFAM" id="SSF46689">
    <property type="entry name" value="Homeodomain-like"/>
    <property type="match status" value="1"/>
</dbReference>
<evidence type="ECO:0000256" key="1">
    <source>
        <dbReference type="ARBA" id="ARBA00004496"/>
    </source>
</evidence>
<dbReference type="AlphaFoldDB" id="A0AA96LC91"/>
<dbReference type="PRINTS" id="PR00032">
    <property type="entry name" value="HTHARAC"/>
</dbReference>
<dbReference type="InterPro" id="IPR020449">
    <property type="entry name" value="Tscrpt_reg_AraC-type_HTH"/>
</dbReference>
<dbReference type="GO" id="GO:0043565">
    <property type="term" value="F:sequence-specific DNA binding"/>
    <property type="evidence" value="ECO:0007669"/>
    <property type="project" value="InterPro"/>
</dbReference>
<feature type="domain" description="Response regulatory" evidence="10">
    <location>
        <begin position="3"/>
        <end position="120"/>
    </location>
</feature>
<keyword evidence="2" id="KW-0963">Cytoplasm</keyword>
<keyword evidence="6" id="KW-0238">DNA-binding</keyword>
<dbReference type="SMART" id="SM00448">
    <property type="entry name" value="REC"/>
    <property type="match status" value="1"/>
</dbReference>
<dbReference type="PROSITE" id="PS01124">
    <property type="entry name" value="HTH_ARAC_FAMILY_2"/>
    <property type="match status" value="1"/>
</dbReference>
<dbReference type="GO" id="GO:0003700">
    <property type="term" value="F:DNA-binding transcription factor activity"/>
    <property type="evidence" value="ECO:0007669"/>
    <property type="project" value="InterPro"/>
</dbReference>
<dbReference type="GO" id="GO:0005737">
    <property type="term" value="C:cytoplasm"/>
    <property type="evidence" value="ECO:0007669"/>
    <property type="project" value="UniProtKB-SubCell"/>
</dbReference>
<feature type="domain" description="HTH araC/xylS-type" evidence="9">
    <location>
        <begin position="248"/>
        <end position="347"/>
    </location>
</feature>
<feature type="modified residue" description="4-aspartylphosphate" evidence="8">
    <location>
        <position position="55"/>
    </location>
</feature>
<evidence type="ECO:0000259" key="9">
    <source>
        <dbReference type="PROSITE" id="PS01124"/>
    </source>
</evidence>
<evidence type="ECO:0000256" key="8">
    <source>
        <dbReference type="PROSITE-ProRule" id="PRU00169"/>
    </source>
</evidence>
<dbReference type="SMART" id="SM00342">
    <property type="entry name" value="HTH_ARAC"/>
    <property type="match status" value="1"/>
</dbReference>
<dbReference type="PROSITE" id="PS50110">
    <property type="entry name" value="RESPONSE_REGULATORY"/>
    <property type="match status" value="1"/>
</dbReference>
<dbReference type="Proteomes" id="UP001305702">
    <property type="component" value="Chromosome"/>
</dbReference>
<accession>A0AA96LC91</accession>
<evidence type="ECO:0000256" key="4">
    <source>
        <dbReference type="ARBA" id="ARBA00023012"/>
    </source>
</evidence>
<dbReference type="InterPro" id="IPR018062">
    <property type="entry name" value="HTH_AraC-typ_CS"/>
</dbReference>
<keyword evidence="5" id="KW-0805">Transcription regulation</keyword>
<evidence type="ECO:0000256" key="5">
    <source>
        <dbReference type="ARBA" id="ARBA00023015"/>
    </source>
</evidence>
<protein>
    <submittedName>
        <fullName evidence="11">Response regulator</fullName>
    </submittedName>
</protein>
<dbReference type="PANTHER" id="PTHR42713:SF3">
    <property type="entry name" value="TRANSCRIPTIONAL REGULATORY PROTEIN HPTR"/>
    <property type="match status" value="1"/>
</dbReference>
<dbReference type="InterPro" id="IPR051552">
    <property type="entry name" value="HptR"/>
</dbReference>
<evidence type="ECO:0000256" key="2">
    <source>
        <dbReference type="ARBA" id="ARBA00022490"/>
    </source>
</evidence>
<dbReference type="InterPro" id="IPR011006">
    <property type="entry name" value="CheY-like_superfamily"/>
</dbReference>
<evidence type="ECO:0000256" key="3">
    <source>
        <dbReference type="ARBA" id="ARBA00022553"/>
    </source>
</evidence>
<evidence type="ECO:0000256" key="7">
    <source>
        <dbReference type="ARBA" id="ARBA00023163"/>
    </source>
</evidence>
<dbReference type="PROSITE" id="PS00041">
    <property type="entry name" value="HTH_ARAC_FAMILY_1"/>
    <property type="match status" value="1"/>
</dbReference>
<evidence type="ECO:0000259" key="10">
    <source>
        <dbReference type="PROSITE" id="PS50110"/>
    </source>
</evidence>
<evidence type="ECO:0000313" key="12">
    <source>
        <dbReference type="Proteomes" id="UP001305702"/>
    </source>
</evidence>
<dbReference type="PANTHER" id="PTHR42713">
    <property type="entry name" value="HISTIDINE KINASE-RELATED"/>
    <property type="match status" value="1"/>
</dbReference>
<name>A0AA96LC91_9BACL</name>
<dbReference type="InterPro" id="IPR018060">
    <property type="entry name" value="HTH_AraC"/>
</dbReference>
<keyword evidence="7" id="KW-0804">Transcription</keyword>
<comment type="subcellular location">
    <subcellularLocation>
        <location evidence="1">Cytoplasm</location>
    </subcellularLocation>
</comment>
<dbReference type="KEGG" id="paun:MJA45_23020"/>
<dbReference type="GO" id="GO:0000160">
    <property type="term" value="P:phosphorelay signal transduction system"/>
    <property type="evidence" value="ECO:0007669"/>
    <property type="project" value="UniProtKB-KW"/>
</dbReference>
<sequence length="351" mass="39869">MYKVLLADDEHMVTTGLRTLIDADADGFTVIGEAEDGMQALILAEELTPDLIITDVRMPVMDGLTFMKELQRKSHRAEIIVVSGYGEFEYAQQAIRCGAADYLLKPVDSDYLLEVLGRFRDKFNERSPLPEGDPDRLMLLDDWLAKQTAEELWNWNEEGIARMRRLLTGELASEKAGAEEKRRGAHAFLAGLYQELREKSGGACCASDPAEYGAEETLTLPEWLLDRLDDAARQVRLSRHWGYKQLVASVMPYIESRISDPGFSMAEAAERLNLSPAYFSYIFKKAESMTFMQFLSGRRMEQAKLLLADPASKIYEVGHKVGYADYIHFTKAFKKYVSMTPTEYRRQRAGR</sequence>
<dbReference type="RefSeq" id="WP_315604233.1">
    <property type="nucleotide sequence ID" value="NZ_CP130318.1"/>
</dbReference>
<dbReference type="Gene3D" id="1.10.10.60">
    <property type="entry name" value="Homeodomain-like"/>
    <property type="match status" value="2"/>
</dbReference>
<keyword evidence="12" id="KW-1185">Reference proteome</keyword>
<proteinExistence type="predicted"/>